<dbReference type="Proteomes" id="UP001454036">
    <property type="component" value="Unassembled WGS sequence"/>
</dbReference>
<sequence length="77" mass="8163">MEGGYERGHSLGAHVYRPSPKPPTAVSWSRPGVGKYKLNIDGSFKNGAAGGDGLYDACQDGPGSANSLALEQCYHFY</sequence>
<evidence type="ECO:0000313" key="3">
    <source>
        <dbReference type="Proteomes" id="UP001454036"/>
    </source>
</evidence>
<proteinExistence type="predicted"/>
<name>A0AAV3NME6_LITER</name>
<keyword evidence="3" id="KW-1185">Reference proteome</keyword>
<dbReference type="AlphaFoldDB" id="A0AAV3NME6"/>
<reference evidence="2 3" key="1">
    <citation type="submission" date="2024-01" db="EMBL/GenBank/DDBJ databases">
        <title>The complete chloroplast genome sequence of Lithospermum erythrorhizon: insights into the phylogenetic relationship among Boraginaceae species and the maternal lineages of purple gromwells.</title>
        <authorList>
            <person name="Okada T."/>
            <person name="Watanabe K."/>
        </authorList>
    </citation>
    <scope>NUCLEOTIDE SEQUENCE [LARGE SCALE GENOMIC DNA]</scope>
</reference>
<dbReference type="EMBL" id="BAABME010000190">
    <property type="protein sequence ID" value="GAA0140512.1"/>
    <property type="molecule type" value="Genomic_DNA"/>
</dbReference>
<comment type="caution">
    <text evidence="2">The sequence shown here is derived from an EMBL/GenBank/DDBJ whole genome shotgun (WGS) entry which is preliminary data.</text>
</comment>
<organism evidence="2 3">
    <name type="scientific">Lithospermum erythrorhizon</name>
    <name type="common">Purple gromwell</name>
    <name type="synonym">Lithospermum officinale var. erythrorhizon</name>
    <dbReference type="NCBI Taxonomy" id="34254"/>
    <lineage>
        <taxon>Eukaryota</taxon>
        <taxon>Viridiplantae</taxon>
        <taxon>Streptophyta</taxon>
        <taxon>Embryophyta</taxon>
        <taxon>Tracheophyta</taxon>
        <taxon>Spermatophyta</taxon>
        <taxon>Magnoliopsida</taxon>
        <taxon>eudicotyledons</taxon>
        <taxon>Gunneridae</taxon>
        <taxon>Pentapetalae</taxon>
        <taxon>asterids</taxon>
        <taxon>lamiids</taxon>
        <taxon>Boraginales</taxon>
        <taxon>Boraginaceae</taxon>
        <taxon>Boraginoideae</taxon>
        <taxon>Lithospermeae</taxon>
        <taxon>Lithospermum</taxon>
    </lineage>
</organism>
<feature type="region of interest" description="Disordered" evidence="1">
    <location>
        <begin position="1"/>
        <end position="29"/>
    </location>
</feature>
<gene>
    <name evidence="2" type="ORF">LIER_01842</name>
</gene>
<evidence type="ECO:0000313" key="2">
    <source>
        <dbReference type="EMBL" id="GAA0140512.1"/>
    </source>
</evidence>
<accession>A0AAV3NME6</accession>
<protein>
    <submittedName>
        <fullName evidence="2">Uncharacterized protein</fullName>
    </submittedName>
</protein>
<evidence type="ECO:0000256" key="1">
    <source>
        <dbReference type="SAM" id="MobiDB-lite"/>
    </source>
</evidence>